<sequence length="82" mass="9073">MKTKKSSLDVFFMGKTHKPQCPVRVIASDKGFWLNKVSTFLQCNLSKFALKDPFLGRSSTGLVQALAEEELASATFAFLTNV</sequence>
<accession>A0A9J6FBZ9</accession>
<proteinExistence type="predicted"/>
<dbReference type="Proteomes" id="UP000821853">
    <property type="component" value="Chromosome 1"/>
</dbReference>
<dbReference type="OrthoDB" id="6514472at2759"/>
<keyword evidence="2" id="KW-1185">Reference proteome</keyword>
<protein>
    <submittedName>
        <fullName evidence="1">Uncharacterized protein</fullName>
    </submittedName>
</protein>
<dbReference type="EMBL" id="JABSTR010000001">
    <property type="protein sequence ID" value="KAH9360469.1"/>
    <property type="molecule type" value="Genomic_DNA"/>
</dbReference>
<evidence type="ECO:0000313" key="1">
    <source>
        <dbReference type="EMBL" id="KAH9360469.1"/>
    </source>
</evidence>
<organism evidence="1 2">
    <name type="scientific">Haemaphysalis longicornis</name>
    <name type="common">Bush tick</name>
    <dbReference type="NCBI Taxonomy" id="44386"/>
    <lineage>
        <taxon>Eukaryota</taxon>
        <taxon>Metazoa</taxon>
        <taxon>Ecdysozoa</taxon>
        <taxon>Arthropoda</taxon>
        <taxon>Chelicerata</taxon>
        <taxon>Arachnida</taxon>
        <taxon>Acari</taxon>
        <taxon>Parasitiformes</taxon>
        <taxon>Ixodida</taxon>
        <taxon>Ixodoidea</taxon>
        <taxon>Ixodidae</taxon>
        <taxon>Haemaphysalinae</taxon>
        <taxon>Haemaphysalis</taxon>
    </lineage>
</organism>
<name>A0A9J6FBZ9_HAELO</name>
<dbReference type="VEuPathDB" id="VectorBase:HLOH_064062"/>
<dbReference type="AlphaFoldDB" id="A0A9J6FBZ9"/>
<evidence type="ECO:0000313" key="2">
    <source>
        <dbReference type="Proteomes" id="UP000821853"/>
    </source>
</evidence>
<gene>
    <name evidence="1" type="ORF">HPB48_019817</name>
</gene>
<reference evidence="1 2" key="1">
    <citation type="journal article" date="2020" name="Cell">
        <title>Large-Scale Comparative Analyses of Tick Genomes Elucidate Their Genetic Diversity and Vector Capacities.</title>
        <authorList>
            <consortium name="Tick Genome and Microbiome Consortium (TIGMIC)"/>
            <person name="Jia N."/>
            <person name="Wang J."/>
            <person name="Shi W."/>
            <person name="Du L."/>
            <person name="Sun Y."/>
            <person name="Zhan W."/>
            <person name="Jiang J.F."/>
            <person name="Wang Q."/>
            <person name="Zhang B."/>
            <person name="Ji P."/>
            <person name="Bell-Sakyi L."/>
            <person name="Cui X.M."/>
            <person name="Yuan T.T."/>
            <person name="Jiang B.G."/>
            <person name="Yang W.F."/>
            <person name="Lam T.T."/>
            <person name="Chang Q.C."/>
            <person name="Ding S.J."/>
            <person name="Wang X.J."/>
            <person name="Zhu J.G."/>
            <person name="Ruan X.D."/>
            <person name="Zhao L."/>
            <person name="Wei J.T."/>
            <person name="Ye R.Z."/>
            <person name="Que T.C."/>
            <person name="Du C.H."/>
            <person name="Zhou Y.H."/>
            <person name="Cheng J.X."/>
            <person name="Dai P.F."/>
            <person name="Guo W.B."/>
            <person name="Han X.H."/>
            <person name="Huang E.J."/>
            <person name="Li L.F."/>
            <person name="Wei W."/>
            <person name="Gao Y.C."/>
            <person name="Liu J.Z."/>
            <person name="Shao H.Z."/>
            <person name="Wang X."/>
            <person name="Wang C.C."/>
            <person name="Yang T.C."/>
            <person name="Huo Q.B."/>
            <person name="Li W."/>
            <person name="Chen H.Y."/>
            <person name="Chen S.E."/>
            <person name="Zhou L.G."/>
            <person name="Ni X.B."/>
            <person name="Tian J.H."/>
            <person name="Sheng Y."/>
            <person name="Liu T."/>
            <person name="Pan Y.S."/>
            <person name="Xia L.Y."/>
            <person name="Li J."/>
            <person name="Zhao F."/>
            <person name="Cao W.C."/>
        </authorList>
    </citation>
    <scope>NUCLEOTIDE SEQUENCE [LARGE SCALE GENOMIC DNA]</scope>
    <source>
        <strain evidence="1">HaeL-2018</strain>
    </source>
</reference>
<comment type="caution">
    <text evidence="1">The sequence shown here is derived from an EMBL/GenBank/DDBJ whole genome shotgun (WGS) entry which is preliminary data.</text>
</comment>